<organism evidence="11 12">
    <name type="scientific">Pediococcus acidilactici DSM 20284</name>
    <dbReference type="NCBI Taxonomy" id="862514"/>
    <lineage>
        <taxon>Bacteria</taxon>
        <taxon>Bacillati</taxon>
        <taxon>Bacillota</taxon>
        <taxon>Bacilli</taxon>
        <taxon>Lactobacillales</taxon>
        <taxon>Lactobacillaceae</taxon>
        <taxon>Pediococcus</taxon>
        <taxon>Pediococcus acidilactici group</taxon>
    </lineage>
</organism>
<dbReference type="AlphaFoldDB" id="E0NDM1"/>
<dbReference type="PANTHER" id="PTHR28259:SF1">
    <property type="entry name" value="FLUORIDE EXPORT PROTEIN 1-RELATED"/>
    <property type="match status" value="1"/>
</dbReference>
<dbReference type="HAMAP" id="MF_00454">
    <property type="entry name" value="FluC"/>
    <property type="match status" value="1"/>
</dbReference>
<dbReference type="PANTHER" id="PTHR28259">
    <property type="entry name" value="FLUORIDE EXPORT PROTEIN 1-RELATED"/>
    <property type="match status" value="1"/>
</dbReference>
<keyword evidence="5 10" id="KW-0472">Membrane</keyword>
<comment type="subcellular location">
    <subcellularLocation>
        <location evidence="1 10">Cell membrane</location>
        <topology evidence="1 10">Multi-pass membrane protein</topology>
    </subcellularLocation>
</comment>
<dbReference type="NCBIfam" id="TIGR00494">
    <property type="entry name" value="crcB"/>
    <property type="match status" value="1"/>
</dbReference>
<evidence type="ECO:0000256" key="6">
    <source>
        <dbReference type="ARBA" id="ARBA00023303"/>
    </source>
</evidence>
<sequence length="119" mass="12699">MGVMSLLIVSLGSALGALFRFWATTFINRQALSESFPWSTFLINMLACFLIGYLTSVITSPLTQILLTSGVLGGFSTFSTFANEVVTLFKQPNTKKLAVLYALASLLGGLLLAALGSQL</sequence>
<evidence type="ECO:0000313" key="11">
    <source>
        <dbReference type="EMBL" id="EFL96342.1"/>
    </source>
</evidence>
<keyword evidence="10" id="KW-0479">Metal-binding</keyword>
<protein>
    <recommendedName>
        <fullName evidence="10">Fluoride-specific ion channel FluC</fullName>
    </recommendedName>
</protein>
<keyword evidence="2 10" id="KW-1003">Cell membrane</keyword>
<feature type="binding site" evidence="10">
    <location>
        <position position="73"/>
    </location>
    <ligand>
        <name>Na(+)</name>
        <dbReference type="ChEBI" id="CHEBI:29101"/>
        <note>structural</note>
    </ligand>
</feature>
<keyword evidence="3 10" id="KW-0812">Transmembrane</keyword>
<evidence type="ECO:0000256" key="2">
    <source>
        <dbReference type="ARBA" id="ARBA00022475"/>
    </source>
</evidence>
<dbReference type="GO" id="GO:0140114">
    <property type="term" value="P:cellular detoxification of fluoride"/>
    <property type="evidence" value="ECO:0007669"/>
    <property type="project" value="UniProtKB-UniRule"/>
</dbReference>
<proteinExistence type="inferred from homology"/>
<dbReference type="GO" id="GO:0046872">
    <property type="term" value="F:metal ion binding"/>
    <property type="evidence" value="ECO:0007669"/>
    <property type="project" value="UniProtKB-KW"/>
</dbReference>
<dbReference type="GO" id="GO:0005886">
    <property type="term" value="C:plasma membrane"/>
    <property type="evidence" value="ECO:0007669"/>
    <property type="project" value="UniProtKB-SubCell"/>
</dbReference>
<feature type="binding site" evidence="10">
    <location>
        <position position="76"/>
    </location>
    <ligand>
        <name>Na(+)</name>
        <dbReference type="ChEBI" id="CHEBI:29101"/>
        <note>structural</note>
    </ligand>
</feature>
<dbReference type="Pfam" id="PF02537">
    <property type="entry name" value="CRCB"/>
    <property type="match status" value="1"/>
</dbReference>
<comment type="activity regulation">
    <text evidence="10">Na(+) is not transported, but it plays an essential structural role and its presence is essential for fluoride channel function.</text>
</comment>
<feature type="transmembrane region" description="Helical" evidence="10">
    <location>
        <begin position="65"/>
        <end position="86"/>
    </location>
</feature>
<keyword evidence="10" id="KW-0406">Ion transport</keyword>
<accession>E0NDM1</accession>
<dbReference type="InterPro" id="IPR003691">
    <property type="entry name" value="FluC"/>
</dbReference>
<evidence type="ECO:0000256" key="4">
    <source>
        <dbReference type="ARBA" id="ARBA00022989"/>
    </source>
</evidence>
<reference evidence="11" key="1">
    <citation type="submission" date="2010-07" db="EMBL/GenBank/DDBJ databases">
        <authorList>
            <person name="Muzny D."/>
            <person name="Qin X."/>
            <person name="Deng J."/>
            <person name="Jiang H."/>
            <person name="Liu Y."/>
            <person name="Qu J."/>
            <person name="Song X.-Z."/>
            <person name="Zhang L."/>
            <person name="Thornton R."/>
            <person name="Coyle M."/>
            <person name="Francisco L."/>
            <person name="Jackson L."/>
            <person name="Javaid M."/>
            <person name="Korchina V."/>
            <person name="Kovar C."/>
            <person name="Mata R."/>
            <person name="Mathew T."/>
            <person name="Ngo R."/>
            <person name="Nguyen L."/>
            <person name="Nguyen N."/>
            <person name="Okwuonu G."/>
            <person name="Ongeri F."/>
            <person name="Pham C."/>
            <person name="Simmons D."/>
            <person name="Wilczek-Boney K."/>
            <person name="Hale W."/>
            <person name="Jakkamsetti A."/>
            <person name="Pham P."/>
            <person name="Ruth R."/>
            <person name="San Lucas F."/>
            <person name="Warren J."/>
            <person name="Zhang J."/>
            <person name="Zhao Z."/>
            <person name="Zhou C."/>
            <person name="Zhu D."/>
            <person name="Lee S."/>
            <person name="Bess C."/>
            <person name="Blankenburg K."/>
            <person name="Forbes L."/>
            <person name="Fu Q."/>
            <person name="Gubbala S."/>
            <person name="Hirani K."/>
            <person name="Jayaseelan J.C."/>
            <person name="Lara F."/>
            <person name="Munidasa M."/>
            <person name="Palculict T."/>
            <person name="Patil S."/>
            <person name="Pu L.-L."/>
            <person name="Saada N."/>
            <person name="Tang L."/>
            <person name="Weissenberger G."/>
            <person name="Zhu Y."/>
            <person name="Hemphill L."/>
            <person name="Shang Y."/>
            <person name="Youmans B."/>
            <person name="Ayvaz T."/>
            <person name="Ross M."/>
            <person name="Santibanez J."/>
            <person name="Aqrawi P."/>
            <person name="Gross S."/>
            <person name="Joshi V."/>
            <person name="Fowler G."/>
            <person name="Nazareth L."/>
            <person name="Reid J."/>
            <person name="Worley K."/>
            <person name="Petrosino J."/>
            <person name="Highlander S."/>
            <person name="Gibbs R."/>
        </authorList>
    </citation>
    <scope>NUCLEOTIDE SEQUENCE [LARGE SCALE GENOMIC DNA]</scope>
    <source>
        <strain evidence="11">DSM 20284</strain>
    </source>
</reference>
<feature type="transmembrane region" description="Helical" evidence="10">
    <location>
        <begin position="98"/>
        <end position="116"/>
    </location>
</feature>
<evidence type="ECO:0000256" key="8">
    <source>
        <dbReference type="ARBA" id="ARBA00035585"/>
    </source>
</evidence>
<feature type="transmembrane region" description="Helical" evidence="10">
    <location>
        <begin position="35"/>
        <end position="59"/>
    </location>
</feature>
<feature type="transmembrane region" description="Helical" evidence="10">
    <location>
        <begin position="6"/>
        <end position="23"/>
    </location>
</feature>
<comment type="similarity">
    <text evidence="7 10">Belongs to the fluoride channel Fluc/FEX (TC 1.A.43) family.</text>
</comment>
<evidence type="ECO:0000256" key="7">
    <source>
        <dbReference type="ARBA" id="ARBA00035120"/>
    </source>
</evidence>
<keyword evidence="12" id="KW-1185">Reference proteome</keyword>
<keyword evidence="10" id="KW-0813">Transport</keyword>
<keyword evidence="4 10" id="KW-1133">Transmembrane helix</keyword>
<comment type="caution">
    <text evidence="11">The sequence shown here is derived from an EMBL/GenBank/DDBJ whole genome shotgun (WGS) entry which is preliminary data.</text>
</comment>
<gene>
    <name evidence="10 11" type="primary">crcB</name>
    <name evidence="10" type="synonym">fluC</name>
    <name evidence="11" type="ORF">HMPREF0623_0393</name>
</gene>
<dbReference type="GO" id="GO:0062054">
    <property type="term" value="F:fluoride channel activity"/>
    <property type="evidence" value="ECO:0007669"/>
    <property type="project" value="UniProtKB-UniRule"/>
</dbReference>
<dbReference type="eggNOG" id="COG0239">
    <property type="taxonomic scope" value="Bacteria"/>
</dbReference>
<name>E0NDM1_PEDAC</name>
<comment type="function">
    <text evidence="9 10">Fluoride-specific ion channel. Important for reducing fluoride concentration in the cell, thus reducing its toxicity.</text>
</comment>
<dbReference type="HOGENOM" id="CLU_114342_1_2_9"/>
<keyword evidence="10" id="KW-0915">Sodium</keyword>
<evidence type="ECO:0000256" key="1">
    <source>
        <dbReference type="ARBA" id="ARBA00004651"/>
    </source>
</evidence>
<evidence type="ECO:0000256" key="3">
    <source>
        <dbReference type="ARBA" id="ARBA00022692"/>
    </source>
</evidence>
<dbReference type="Proteomes" id="UP000004470">
    <property type="component" value="Unassembled WGS sequence"/>
</dbReference>
<keyword evidence="6 10" id="KW-0407">Ion channel</keyword>
<evidence type="ECO:0000256" key="5">
    <source>
        <dbReference type="ARBA" id="ARBA00023136"/>
    </source>
</evidence>
<comment type="catalytic activity">
    <reaction evidence="8">
        <text>fluoride(in) = fluoride(out)</text>
        <dbReference type="Rhea" id="RHEA:76159"/>
        <dbReference type="ChEBI" id="CHEBI:17051"/>
    </reaction>
    <physiologicalReaction direction="left-to-right" evidence="8">
        <dbReference type="Rhea" id="RHEA:76160"/>
    </physiologicalReaction>
</comment>
<evidence type="ECO:0000256" key="9">
    <source>
        <dbReference type="ARBA" id="ARBA00049940"/>
    </source>
</evidence>
<evidence type="ECO:0000313" key="12">
    <source>
        <dbReference type="Proteomes" id="UP000004470"/>
    </source>
</evidence>
<dbReference type="EMBL" id="AEEG01000002">
    <property type="protein sequence ID" value="EFL96342.1"/>
    <property type="molecule type" value="Genomic_DNA"/>
</dbReference>
<evidence type="ECO:0000256" key="10">
    <source>
        <dbReference type="HAMAP-Rule" id="MF_00454"/>
    </source>
</evidence>